<comment type="caution">
    <text evidence="3">The sequence shown here is derived from an EMBL/GenBank/DDBJ whole genome shotgun (WGS) entry which is preliminary data.</text>
</comment>
<evidence type="ECO:0000259" key="2">
    <source>
        <dbReference type="Pfam" id="PF13439"/>
    </source>
</evidence>
<dbReference type="PANTHER" id="PTHR45947">
    <property type="entry name" value="SULFOQUINOVOSYL TRANSFERASE SQD2"/>
    <property type="match status" value="1"/>
</dbReference>
<dbReference type="AlphaFoldDB" id="A0A1E5UT97"/>
<feature type="domain" description="Glycosyltransferase subfamily 4-like N-terminal" evidence="2">
    <location>
        <begin position="62"/>
        <end position="227"/>
    </location>
</feature>
<dbReference type="GO" id="GO:0046510">
    <property type="term" value="F:UDP-sulfoquinovose:DAG sulfoquinovosyltransferase activity"/>
    <property type="evidence" value="ECO:0007669"/>
    <property type="project" value="TreeGrafter"/>
</dbReference>
<dbReference type="FunFam" id="3.40.50.2000:FF:000044">
    <property type="entry name" value="Sulfoquinovosyl transferase SQD2"/>
    <property type="match status" value="1"/>
</dbReference>
<dbReference type="PANTHER" id="PTHR45947:SF1">
    <property type="entry name" value="GLYCOSYL TRANSFERASE, GROUP 1 FAMILY PROTEIN, EXPRESSED"/>
    <property type="match status" value="1"/>
</dbReference>
<keyword evidence="4" id="KW-1185">Reference proteome</keyword>
<keyword evidence="3" id="KW-0808">Transferase</keyword>
<dbReference type="GO" id="GO:0046506">
    <property type="term" value="P:sulfolipid biosynthetic process"/>
    <property type="evidence" value="ECO:0007669"/>
    <property type="project" value="TreeGrafter"/>
</dbReference>
<proteinExistence type="predicted"/>
<name>A0A1E5UT97_9POAL</name>
<dbReference type="InterPro" id="IPR050194">
    <property type="entry name" value="Glycosyltransferase_grp1"/>
</dbReference>
<dbReference type="SUPFAM" id="SSF53756">
    <property type="entry name" value="UDP-Glycosyltransferase/glycogen phosphorylase"/>
    <property type="match status" value="1"/>
</dbReference>
<accession>A0A1E5UT97</accession>
<dbReference type="OrthoDB" id="443318at2759"/>
<sequence>MAQAEEAQAPLLQAEEAQAPLLQAEEADDEWSSKPRRIALFVEPSPFASVSTSSSQAYISGYKNRFQNFIKHLREMGDEVLVVTTHKGAPEEFHGAKVIGSWSFPCPLYQNVPLSLALSPRIFSEVNKFKPDIIHATSPGIMVIGALAIAKMVSVPMVMSYHTHLPAYIPRYNLNWLLEPTWSFIRCLHRAADLTLVPSVAIAEDFETAKVVPANRIRLWNKGVDSESFHTKYRRHEMRVRLRVMERLPGARIAFVGDGPYRAELEKMFTGMPAVFTGMLQGEELSQAYASGDVFAMPSESETLGQVVLESMASGVPVVAARAGGIPDIIPKDKEGKTSFLFTPGDLDECVRKIEQLLKSKDLRESVGKAAREEMEKCDWRAASRKIRNEHYSTATSYWRKKMGKT</sequence>
<dbReference type="FunFam" id="3.40.50.2000:FF:000062">
    <property type="entry name" value="sulfoquinovosyl transferase SQD2"/>
    <property type="match status" value="1"/>
</dbReference>
<evidence type="ECO:0000313" key="4">
    <source>
        <dbReference type="Proteomes" id="UP000095767"/>
    </source>
</evidence>
<dbReference type="GO" id="GO:0016020">
    <property type="term" value="C:membrane"/>
    <property type="evidence" value="ECO:0007669"/>
    <property type="project" value="GOC"/>
</dbReference>
<dbReference type="GO" id="GO:0009247">
    <property type="term" value="P:glycolipid biosynthetic process"/>
    <property type="evidence" value="ECO:0007669"/>
    <property type="project" value="TreeGrafter"/>
</dbReference>
<dbReference type="GO" id="GO:0009941">
    <property type="term" value="C:chloroplast envelope"/>
    <property type="evidence" value="ECO:0007669"/>
    <property type="project" value="TreeGrafter"/>
</dbReference>
<dbReference type="CDD" id="cd03814">
    <property type="entry name" value="GT4-like"/>
    <property type="match status" value="1"/>
</dbReference>
<dbReference type="EMBL" id="LWDX02063972">
    <property type="protein sequence ID" value="OEL16129.1"/>
    <property type="molecule type" value="Genomic_DNA"/>
</dbReference>
<feature type="region of interest" description="Disordered" evidence="1">
    <location>
        <begin position="1"/>
        <end position="30"/>
    </location>
</feature>
<evidence type="ECO:0000313" key="3">
    <source>
        <dbReference type="EMBL" id="OEL16129.1"/>
    </source>
</evidence>
<evidence type="ECO:0000256" key="1">
    <source>
        <dbReference type="SAM" id="MobiDB-lite"/>
    </source>
</evidence>
<dbReference type="Pfam" id="PF13692">
    <property type="entry name" value="Glyco_trans_1_4"/>
    <property type="match status" value="1"/>
</dbReference>
<feature type="compositionally biased region" description="Low complexity" evidence="1">
    <location>
        <begin position="1"/>
        <end position="24"/>
    </location>
</feature>
<organism evidence="3 4">
    <name type="scientific">Dichanthelium oligosanthes</name>
    <dbReference type="NCBI Taxonomy" id="888268"/>
    <lineage>
        <taxon>Eukaryota</taxon>
        <taxon>Viridiplantae</taxon>
        <taxon>Streptophyta</taxon>
        <taxon>Embryophyta</taxon>
        <taxon>Tracheophyta</taxon>
        <taxon>Spermatophyta</taxon>
        <taxon>Magnoliopsida</taxon>
        <taxon>Liliopsida</taxon>
        <taxon>Poales</taxon>
        <taxon>Poaceae</taxon>
        <taxon>PACMAD clade</taxon>
        <taxon>Panicoideae</taxon>
        <taxon>Panicodae</taxon>
        <taxon>Paniceae</taxon>
        <taxon>Dichantheliinae</taxon>
        <taxon>Dichanthelium</taxon>
    </lineage>
</organism>
<gene>
    <name evidence="3" type="ORF">BAE44_0022851</name>
</gene>
<protein>
    <submittedName>
        <fullName evidence="3">Sulfoquinovosyl transferase SQD2</fullName>
    </submittedName>
</protein>
<dbReference type="STRING" id="888268.A0A1E5UT97"/>
<dbReference type="InterPro" id="IPR028098">
    <property type="entry name" value="Glyco_trans_4-like_N"/>
</dbReference>
<dbReference type="Gene3D" id="3.40.50.2000">
    <property type="entry name" value="Glycogen Phosphorylase B"/>
    <property type="match status" value="2"/>
</dbReference>
<reference evidence="3 4" key="1">
    <citation type="submission" date="2016-09" db="EMBL/GenBank/DDBJ databases">
        <title>The draft genome of Dichanthelium oligosanthes: A C3 panicoid grass species.</title>
        <authorList>
            <person name="Studer A.J."/>
            <person name="Schnable J.C."/>
            <person name="Brutnell T.P."/>
        </authorList>
    </citation>
    <scope>NUCLEOTIDE SEQUENCE [LARGE SCALE GENOMIC DNA]</scope>
    <source>
        <strain evidence="4">cv. Kellogg 1175</strain>
        <tissue evidence="3">Leaf</tissue>
    </source>
</reference>
<dbReference type="Proteomes" id="UP000095767">
    <property type="component" value="Unassembled WGS sequence"/>
</dbReference>
<dbReference type="Pfam" id="PF13439">
    <property type="entry name" value="Glyco_transf_4"/>
    <property type="match status" value="1"/>
</dbReference>